<accession>A0A9Q9AXZ1</accession>
<feature type="signal peptide" evidence="1">
    <location>
        <begin position="1"/>
        <end position="20"/>
    </location>
</feature>
<evidence type="ECO:0000256" key="1">
    <source>
        <dbReference type="SAM" id="SignalP"/>
    </source>
</evidence>
<dbReference type="EMBL" id="CP099423">
    <property type="protein sequence ID" value="USW54550.1"/>
    <property type="molecule type" value="Genomic_DNA"/>
</dbReference>
<proteinExistence type="predicted"/>
<evidence type="ECO:0000313" key="2">
    <source>
        <dbReference type="EMBL" id="USW54550.1"/>
    </source>
</evidence>
<dbReference type="Proteomes" id="UP001056384">
    <property type="component" value="Chromosome 6"/>
</dbReference>
<evidence type="ECO:0000313" key="3">
    <source>
        <dbReference type="Proteomes" id="UP001056384"/>
    </source>
</evidence>
<name>A0A9Q9AXZ1_9PEZI</name>
<sequence>MQFLFTVAFAGMALTTSALAIPEPPNIPTDVTNMIGGQKWLDNILQHRPFHYLRDRDAKAGAETEACRVNISRKDARLGMNSC</sequence>
<keyword evidence="1" id="KW-0732">Signal</keyword>
<dbReference type="OrthoDB" id="10541605at2759"/>
<dbReference type="AlphaFoldDB" id="A0A9Q9AXZ1"/>
<feature type="chain" id="PRO_5040306595" evidence="1">
    <location>
        <begin position="21"/>
        <end position="83"/>
    </location>
</feature>
<protein>
    <submittedName>
        <fullName evidence="2">Uncharacterized protein</fullName>
    </submittedName>
</protein>
<reference evidence="2" key="1">
    <citation type="submission" date="2022-06" db="EMBL/GenBank/DDBJ databases">
        <title>Complete genome sequences of two strains of the flax pathogen Septoria linicola.</title>
        <authorList>
            <person name="Lapalu N."/>
            <person name="Simon A."/>
            <person name="Demenou B."/>
            <person name="Paumier D."/>
            <person name="Guillot M.-P."/>
            <person name="Gout L."/>
            <person name="Valade R."/>
        </authorList>
    </citation>
    <scope>NUCLEOTIDE SEQUENCE</scope>
    <source>
        <strain evidence="2">SE15195</strain>
    </source>
</reference>
<keyword evidence="3" id="KW-1185">Reference proteome</keyword>
<organism evidence="2 3">
    <name type="scientific">Septoria linicola</name>
    <dbReference type="NCBI Taxonomy" id="215465"/>
    <lineage>
        <taxon>Eukaryota</taxon>
        <taxon>Fungi</taxon>
        <taxon>Dikarya</taxon>
        <taxon>Ascomycota</taxon>
        <taxon>Pezizomycotina</taxon>
        <taxon>Dothideomycetes</taxon>
        <taxon>Dothideomycetidae</taxon>
        <taxon>Mycosphaerellales</taxon>
        <taxon>Mycosphaerellaceae</taxon>
        <taxon>Septoria</taxon>
    </lineage>
</organism>
<gene>
    <name evidence="2" type="ORF">Slin15195_G078690</name>
</gene>